<dbReference type="EMBL" id="JAFDST010000008">
    <property type="protein sequence ID" value="MBP1083936.1"/>
    <property type="molecule type" value="Genomic_DNA"/>
</dbReference>
<dbReference type="InterPro" id="IPR014973">
    <property type="entry name" value="DUF1835"/>
</dbReference>
<evidence type="ECO:0000313" key="3">
    <source>
        <dbReference type="EMBL" id="MBP1083936.1"/>
    </source>
</evidence>
<accession>A0ABS4D2T9</accession>
<keyword evidence="4" id="KW-1185">Reference proteome</keyword>
<feature type="domain" description="DUF1835" evidence="1">
    <location>
        <begin position="65"/>
        <end position="186"/>
    </location>
</feature>
<evidence type="ECO:0008006" key="5">
    <source>
        <dbReference type="Google" id="ProtNLM"/>
    </source>
</evidence>
<dbReference type="Proteomes" id="UP000674416">
    <property type="component" value="Unassembled WGS sequence"/>
</dbReference>
<reference evidence="3 4" key="1">
    <citation type="submission" date="2021-01" db="EMBL/GenBank/DDBJ databases">
        <title>Genomic Encyclopedia of Type Strains, Phase IV (KMG-IV): sequencing the most valuable type-strain genomes for metagenomic binning, comparative biology and taxonomic classification.</title>
        <authorList>
            <person name="Goeker M."/>
        </authorList>
    </citation>
    <scope>NUCLEOTIDE SEQUENCE [LARGE SCALE GENOMIC DNA]</scope>
    <source>
        <strain evidence="3 4">DSM 103394</strain>
    </source>
</reference>
<sequence>MIDELKKAIIRLSEEEAKSLLFTVLLQGDLLKDLNEELAKQLNKTTESLLNYHKQKNQKEKYSKVHVAFSHSTSGSLKAALNHPRDEKVKVIPIDDQFSYRPIWQLHQETGKECRWEWLNDNINYEEGELDDQIRDNKEKINELLQVPEGISIFIWTGSNAHEQIGVRYALYHLREKRNDVYLMNVDEKYRRTGEVSAEKLKEMYEKQLRNKPLSNEEKQAYINEWLGLANTKDVLRIWKNGEIQLADVSRYDRFIINLAKKLHNERGEHSFMKSARLIGEAIGQIDQNLDDLFFEYRVRSLILQGVFDIKGIPKAMRFYSVKLRSDLKGEK</sequence>
<organism evidence="3 4">
    <name type="scientific">Bacillus capparidis</name>
    <dbReference type="NCBI Taxonomy" id="1840411"/>
    <lineage>
        <taxon>Bacteria</taxon>
        <taxon>Bacillati</taxon>
        <taxon>Bacillota</taxon>
        <taxon>Bacilli</taxon>
        <taxon>Bacillales</taxon>
        <taxon>Bacillaceae</taxon>
        <taxon>Bacillus</taxon>
    </lineage>
</organism>
<evidence type="ECO:0000313" key="4">
    <source>
        <dbReference type="Proteomes" id="UP000674416"/>
    </source>
</evidence>
<dbReference type="Pfam" id="PF12395">
    <property type="entry name" value="DUF3658"/>
    <property type="match status" value="1"/>
</dbReference>
<name>A0ABS4D2T9_9BACI</name>
<dbReference type="InterPro" id="IPR022123">
    <property type="entry name" value="DUF3658"/>
</dbReference>
<proteinExistence type="predicted"/>
<protein>
    <recommendedName>
        <fullName evidence="5">DUF1835 domain-containing protein</fullName>
    </recommendedName>
</protein>
<dbReference type="Pfam" id="PF08874">
    <property type="entry name" value="DUF1835"/>
    <property type="match status" value="1"/>
</dbReference>
<gene>
    <name evidence="3" type="ORF">JOC74_004483</name>
</gene>
<evidence type="ECO:0000259" key="2">
    <source>
        <dbReference type="Pfam" id="PF12395"/>
    </source>
</evidence>
<dbReference type="RefSeq" id="WP_211086321.1">
    <property type="nucleotide sequence ID" value="NZ_JAFDST010000008.1"/>
</dbReference>
<comment type="caution">
    <text evidence="3">The sequence shown here is derived from an EMBL/GenBank/DDBJ whole genome shotgun (WGS) entry which is preliminary data.</text>
</comment>
<feature type="domain" description="DUF3658" evidence="2">
    <location>
        <begin position="210"/>
        <end position="320"/>
    </location>
</feature>
<evidence type="ECO:0000259" key="1">
    <source>
        <dbReference type="Pfam" id="PF08874"/>
    </source>
</evidence>